<accession>A0A6A6Y2R7</accession>
<evidence type="ECO:0000256" key="1">
    <source>
        <dbReference type="SAM" id="MobiDB-lite"/>
    </source>
</evidence>
<gene>
    <name evidence="2 4" type="ORF">BDZ99DRAFT_503764</name>
</gene>
<reference evidence="4" key="2">
    <citation type="submission" date="2020-04" db="EMBL/GenBank/DDBJ databases">
        <authorList>
            <consortium name="NCBI Genome Project"/>
        </authorList>
    </citation>
    <scope>NUCLEOTIDE SEQUENCE</scope>
    <source>
        <strain evidence="4">CBS 304.34</strain>
    </source>
</reference>
<feature type="region of interest" description="Disordered" evidence="1">
    <location>
        <begin position="1"/>
        <end position="46"/>
    </location>
</feature>
<dbReference type="AlphaFoldDB" id="A0A6A6Y2R7"/>
<dbReference type="RefSeq" id="XP_033569787.1">
    <property type="nucleotide sequence ID" value="XM_033723984.1"/>
</dbReference>
<feature type="region of interest" description="Disordered" evidence="1">
    <location>
        <begin position="141"/>
        <end position="181"/>
    </location>
</feature>
<evidence type="ECO:0008006" key="5">
    <source>
        <dbReference type="Google" id="ProtNLM"/>
    </source>
</evidence>
<feature type="compositionally biased region" description="Acidic residues" evidence="1">
    <location>
        <begin position="204"/>
        <end position="232"/>
    </location>
</feature>
<feature type="region of interest" description="Disordered" evidence="1">
    <location>
        <begin position="68"/>
        <end position="89"/>
    </location>
</feature>
<evidence type="ECO:0000313" key="4">
    <source>
        <dbReference type="RefSeq" id="XP_033569787.1"/>
    </source>
</evidence>
<dbReference type="EMBL" id="MU003721">
    <property type="protein sequence ID" value="KAF2802823.1"/>
    <property type="molecule type" value="Genomic_DNA"/>
</dbReference>
<organism evidence="2">
    <name type="scientific">Mytilinidion resinicola</name>
    <dbReference type="NCBI Taxonomy" id="574789"/>
    <lineage>
        <taxon>Eukaryota</taxon>
        <taxon>Fungi</taxon>
        <taxon>Dikarya</taxon>
        <taxon>Ascomycota</taxon>
        <taxon>Pezizomycotina</taxon>
        <taxon>Dothideomycetes</taxon>
        <taxon>Pleosporomycetidae</taxon>
        <taxon>Mytilinidiales</taxon>
        <taxon>Mytilinidiaceae</taxon>
        <taxon>Mytilinidion</taxon>
    </lineage>
</organism>
<name>A0A6A6Y2R7_9PEZI</name>
<keyword evidence="3" id="KW-1185">Reference proteome</keyword>
<reference evidence="4" key="3">
    <citation type="submission" date="2025-04" db="UniProtKB">
        <authorList>
            <consortium name="RefSeq"/>
        </authorList>
    </citation>
    <scope>IDENTIFICATION</scope>
    <source>
        <strain evidence="4">CBS 304.34</strain>
    </source>
</reference>
<protein>
    <recommendedName>
        <fullName evidence="5">Myb/SANT-like domain-containing protein</fullName>
    </recommendedName>
</protein>
<evidence type="ECO:0000313" key="3">
    <source>
        <dbReference type="Proteomes" id="UP000504636"/>
    </source>
</evidence>
<dbReference type="Proteomes" id="UP000504636">
    <property type="component" value="Unplaced"/>
</dbReference>
<feature type="region of interest" description="Disordered" evidence="1">
    <location>
        <begin position="204"/>
        <end position="309"/>
    </location>
</feature>
<evidence type="ECO:0000313" key="2">
    <source>
        <dbReference type="EMBL" id="KAF2802823.1"/>
    </source>
</evidence>
<sequence length="412" mass="43270">MSFTHQFKATSPTAQPANEASNSADIDAPPAALSTPPPPKRKKKLSAKAIAAAAEAADEAAAEAADEAAIAAAAASKPAKKAPRAKDKKPRIEWTDKMVVAMYDALLGGVKIGLRAQSGYHPRCWTLAIAAVQEATEHDLTVQKPQCRSKHSEGQHSRTAQQMQQVLEENEEDSGGNAGLVLDEDDVDEAKDPDEDFSQAVQDYEEPPAEDDNFISDDGGVDEDGEGEDDEDNTGRTSVSTAPASNGSASSTPVSTAPSQSSTPAPSRSSTPAPPGSLTTPARAASTAASATPLPRPTPGPKKPSNINLRKRAAEAAARRLEENVKKGRTKKSMLAETAAAVSKETTATRKLLTEQMMQSTAPAAVGLLQGRATTAFTEFERVLSIDEQLAVRETFEIDSRANSFLLTSGAI</sequence>
<feature type="compositionally biased region" description="Basic residues" evidence="1">
    <location>
        <begin position="78"/>
        <end position="89"/>
    </location>
</feature>
<feature type="compositionally biased region" description="Polar residues" evidence="1">
    <location>
        <begin position="1"/>
        <end position="24"/>
    </location>
</feature>
<feature type="compositionally biased region" description="Low complexity" evidence="1">
    <location>
        <begin position="68"/>
        <end position="77"/>
    </location>
</feature>
<dbReference type="GeneID" id="54464877"/>
<proteinExistence type="predicted"/>
<reference evidence="2 4" key="1">
    <citation type="journal article" date="2020" name="Stud. Mycol.">
        <title>101 Dothideomycetes genomes: a test case for predicting lifestyles and emergence of pathogens.</title>
        <authorList>
            <person name="Haridas S."/>
            <person name="Albert R."/>
            <person name="Binder M."/>
            <person name="Bloem J."/>
            <person name="Labutti K."/>
            <person name="Salamov A."/>
            <person name="Andreopoulos B."/>
            <person name="Baker S."/>
            <person name="Barry K."/>
            <person name="Bills G."/>
            <person name="Bluhm B."/>
            <person name="Cannon C."/>
            <person name="Castanera R."/>
            <person name="Culley D."/>
            <person name="Daum C."/>
            <person name="Ezra D."/>
            <person name="Gonzalez J."/>
            <person name="Henrissat B."/>
            <person name="Kuo A."/>
            <person name="Liang C."/>
            <person name="Lipzen A."/>
            <person name="Lutzoni F."/>
            <person name="Magnuson J."/>
            <person name="Mondo S."/>
            <person name="Nolan M."/>
            <person name="Ohm R."/>
            <person name="Pangilinan J."/>
            <person name="Park H.-J."/>
            <person name="Ramirez L."/>
            <person name="Alfaro M."/>
            <person name="Sun H."/>
            <person name="Tritt A."/>
            <person name="Yoshinaga Y."/>
            <person name="Zwiers L.-H."/>
            <person name="Turgeon B."/>
            <person name="Goodwin S."/>
            <person name="Spatafora J."/>
            <person name="Crous P."/>
            <person name="Grigoriev I."/>
        </authorList>
    </citation>
    <scope>NUCLEOTIDE SEQUENCE</scope>
    <source>
        <strain evidence="2 4">CBS 304.34</strain>
    </source>
</reference>
<feature type="compositionally biased region" description="Low complexity" evidence="1">
    <location>
        <begin position="248"/>
        <end position="293"/>
    </location>
</feature>
<feature type="compositionally biased region" description="Polar residues" evidence="1">
    <location>
        <begin position="157"/>
        <end position="167"/>
    </location>
</feature>
<feature type="compositionally biased region" description="Polar residues" evidence="1">
    <location>
        <begin position="235"/>
        <end position="247"/>
    </location>
</feature>